<name>A0ABT0MKG7_9GAMM</name>
<evidence type="ECO:0000313" key="3">
    <source>
        <dbReference type="Proteomes" id="UP001431217"/>
    </source>
</evidence>
<dbReference type="EMBL" id="JAMBEP010000002">
    <property type="protein sequence ID" value="MCL1635387.1"/>
    <property type="molecule type" value="Genomic_DNA"/>
</dbReference>
<proteinExistence type="predicted"/>
<dbReference type="InterPro" id="IPR012338">
    <property type="entry name" value="Beta-lactam/transpept-like"/>
</dbReference>
<sequence>MGESVDALMRDYQGDVPGASVLVIENGKSVVSRSYGYADLEKRIAASPRTNYRLASVSKQFTAASILLLAQDGKLGLDDPVRKWLPSLPASADAITLKHLLTHTSGLIDYEEVMAQDATENEQVHDADVLRLLETQGRTYFAPGSGYRYSNGGYALLALIVEKASGKRYAAFLHDRVFEPLGMKRTVAYEKGVSEVADRAYGYSLIDGRWQRADQSSTSAVLGDGGIYSSIDDLTKWDAAQYDDRLLDAPSRKLAATPWTKTDDPAVEYGYGWRVTGETLWHSGETIGFRNVIVRYPQRKLTVVVLTNRDDPEPYKKALQIARLFL</sequence>
<dbReference type="PANTHER" id="PTHR46825">
    <property type="entry name" value="D-ALANYL-D-ALANINE-CARBOXYPEPTIDASE/ENDOPEPTIDASE AMPH"/>
    <property type="match status" value="1"/>
</dbReference>
<dbReference type="Pfam" id="PF00144">
    <property type="entry name" value="Beta-lactamase"/>
    <property type="match status" value="1"/>
</dbReference>
<gene>
    <name evidence="2" type="ORF">M2650_12225</name>
</gene>
<dbReference type="InterPro" id="IPR001466">
    <property type="entry name" value="Beta-lactam-related"/>
</dbReference>
<reference evidence="2 3" key="1">
    <citation type="submission" date="2022-05" db="EMBL/GenBank/DDBJ databases">
        <title>Luteimonas sp. SX5, whole genome shotgun sequencing project.</title>
        <authorList>
            <person name="Zhao G."/>
            <person name="Shen L."/>
        </authorList>
    </citation>
    <scope>NUCLEOTIDE SEQUENCE [LARGE SCALE GENOMIC DNA]</scope>
    <source>
        <strain evidence="2 3">SX5</strain>
    </source>
</reference>
<dbReference type="Proteomes" id="UP001431217">
    <property type="component" value="Unassembled WGS sequence"/>
</dbReference>
<keyword evidence="3" id="KW-1185">Reference proteome</keyword>
<protein>
    <submittedName>
        <fullName evidence="2">Beta-lactamase family protein</fullName>
    </submittedName>
</protein>
<dbReference type="RefSeq" id="WP_249475061.1">
    <property type="nucleotide sequence ID" value="NZ_JAMBEP010000002.1"/>
</dbReference>
<evidence type="ECO:0000259" key="1">
    <source>
        <dbReference type="Pfam" id="PF00144"/>
    </source>
</evidence>
<dbReference type="Gene3D" id="3.40.710.10">
    <property type="entry name" value="DD-peptidase/beta-lactamase superfamily"/>
    <property type="match status" value="1"/>
</dbReference>
<dbReference type="SUPFAM" id="SSF56601">
    <property type="entry name" value="beta-lactamase/transpeptidase-like"/>
    <property type="match status" value="1"/>
</dbReference>
<feature type="domain" description="Beta-lactamase-related" evidence="1">
    <location>
        <begin position="6"/>
        <end position="318"/>
    </location>
</feature>
<dbReference type="PANTHER" id="PTHR46825:SF9">
    <property type="entry name" value="BETA-LACTAMASE-RELATED DOMAIN-CONTAINING PROTEIN"/>
    <property type="match status" value="1"/>
</dbReference>
<evidence type="ECO:0000313" key="2">
    <source>
        <dbReference type="EMBL" id="MCL1635387.1"/>
    </source>
</evidence>
<dbReference type="InterPro" id="IPR050491">
    <property type="entry name" value="AmpC-like"/>
</dbReference>
<comment type="caution">
    <text evidence="2">The sequence shown here is derived from an EMBL/GenBank/DDBJ whole genome shotgun (WGS) entry which is preliminary data.</text>
</comment>
<organism evidence="2 3">
    <name type="scientific">Luteimonas galliterrae</name>
    <dbReference type="NCBI Taxonomy" id="2940486"/>
    <lineage>
        <taxon>Bacteria</taxon>
        <taxon>Pseudomonadati</taxon>
        <taxon>Pseudomonadota</taxon>
        <taxon>Gammaproteobacteria</taxon>
        <taxon>Lysobacterales</taxon>
        <taxon>Lysobacteraceae</taxon>
        <taxon>Luteimonas</taxon>
    </lineage>
</organism>
<accession>A0ABT0MKG7</accession>